<gene>
    <name evidence="1" type="ORF">EA658_10005</name>
</gene>
<sequence>MNELRPRAWILLATVEGLLLEVSLSAHPDLGIAPWTATLHLQPTGLLSGELKGYEVARVWSDEAPCLSDDDDTSYGAPLYLGRSLFSVTGEDAARFSAWMADVQGMAEQAS</sequence>
<proteinExistence type="predicted"/>
<evidence type="ECO:0000313" key="2">
    <source>
        <dbReference type="Proteomes" id="UP000293089"/>
    </source>
</evidence>
<evidence type="ECO:0000313" key="1">
    <source>
        <dbReference type="EMBL" id="TAA19199.1"/>
    </source>
</evidence>
<reference evidence="1 2" key="1">
    <citation type="submission" date="2019-02" db="EMBL/GenBank/DDBJ databases">
        <title>WGS of Pseudoxanthomonas species novum from clinical isolates.</title>
        <authorList>
            <person name="Bernier A.-M."/>
            <person name="Bernard K."/>
            <person name="Vachon A."/>
        </authorList>
    </citation>
    <scope>NUCLEOTIDE SEQUENCE [LARGE SCALE GENOMIC DNA]</scope>
    <source>
        <strain evidence="2">NML 170316</strain>
    </source>
</reference>
<comment type="caution">
    <text evidence="1">The sequence shown here is derived from an EMBL/GenBank/DDBJ whole genome shotgun (WGS) entry which is preliminary data.</text>
</comment>
<name>A0ABY1WCX8_9GAMM</name>
<dbReference type="Proteomes" id="UP000293089">
    <property type="component" value="Unassembled WGS sequence"/>
</dbReference>
<keyword evidence="2" id="KW-1185">Reference proteome</keyword>
<organism evidence="1 2">
    <name type="scientific">Pseudoxanthomonas winnipegensis</name>
    <dbReference type="NCBI Taxonomy" id="2480810"/>
    <lineage>
        <taxon>Bacteria</taxon>
        <taxon>Pseudomonadati</taxon>
        <taxon>Pseudomonadota</taxon>
        <taxon>Gammaproteobacteria</taxon>
        <taxon>Lysobacterales</taxon>
        <taxon>Lysobacteraceae</taxon>
        <taxon>Pseudoxanthomonas</taxon>
    </lineage>
</organism>
<protein>
    <submittedName>
        <fullName evidence="1">Uncharacterized protein</fullName>
    </submittedName>
</protein>
<dbReference type="RefSeq" id="WP_130528606.1">
    <property type="nucleotide sequence ID" value="NZ_SHMD01000001.1"/>
</dbReference>
<dbReference type="EMBL" id="SHME01000003">
    <property type="protein sequence ID" value="TAA19199.1"/>
    <property type="molecule type" value="Genomic_DNA"/>
</dbReference>
<accession>A0ABY1WCX8</accession>